<proteinExistence type="predicted"/>
<organism evidence="1 2">
    <name type="scientific">Fructobacillus americanaquae</name>
    <dbReference type="NCBI Taxonomy" id="2940302"/>
    <lineage>
        <taxon>Bacteria</taxon>
        <taxon>Bacillati</taxon>
        <taxon>Bacillota</taxon>
        <taxon>Bacilli</taxon>
        <taxon>Lactobacillales</taxon>
        <taxon>Lactobacillaceae</taxon>
        <taxon>Fructobacillus</taxon>
    </lineage>
</organism>
<evidence type="ECO:0000313" key="2">
    <source>
        <dbReference type="Proteomes" id="UP001056093"/>
    </source>
</evidence>
<keyword evidence="2" id="KW-1185">Reference proteome</keyword>
<reference evidence="1" key="1">
    <citation type="submission" date="2022-05" db="EMBL/GenBank/DDBJ databases">
        <authorList>
            <person name="Oliphant S.A."/>
            <person name="Watson-Haigh N.S."/>
            <person name="Sumby K.M."/>
            <person name="Gardner J.M."/>
            <person name="Jiranek V."/>
        </authorList>
    </citation>
    <scope>NUCLEOTIDE SEQUENCE</scope>
    <source>
        <strain evidence="1">KI3_B9</strain>
    </source>
</reference>
<gene>
    <name evidence="1" type="ORF">M3M36_01350</name>
</gene>
<protein>
    <submittedName>
        <fullName evidence="1">DUF1542 domain-containing protein</fullName>
    </submittedName>
</protein>
<dbReference type="RefSeq" id="WP_252774076.1">
    <property type="nucleotide sequence ID" value="NZ_CP097122.1"/>
</dbReference>
<name>A0ABY5C4M7_9LACO</name>
<dbReference type="Proteomes" id="UP001056093">
    <property type="component" value="Chromosome"/>
</dbReference>
<sequence length="380" mass="43247">MGRDIALRRADQKTVHPLPLSKVPTWRAYISLFDKEKVLNTKKVAGHSEEWAEVPHQEQVLLGQDLDHRVIKLSNGQNFYDQAGRFDRVIDYFDHQVLLDDQGFHPSKNVQSIRLVRSVDPAGQKTSWQDFAIYNRPFTVYYHGEMTLNNGETIPLRPTQLTVFQENLDQQSPLDSQRRAAFATIKKQGEYLFSLIQHLKPKLLDQVTADYGQKIQTVVSDANQKLDQGQTTTEIQLVQKDHLDQLMVIQNQATQNQPLAPALLNTNRDLAYQQLDQEALSTKVGINNAQRLNQEQKRALLAKVGAVAQTGKNEIGLAPDVPAVRRVLLRNVEALRAIFVSQDSKEDARLTLVQAGQKRNRNLLRLFMLTNKVYTNKKKG</sequence>
<accession>A0ABY5C4M7</accession>
<evidence type="ECO:0000313" key="1">
    <source>
        <dbReference type="EMBL" id="USS92290.1"/>
    </source>
</evidence>
<dbReference type="EMBL" id="CP097122">
    <property type="protein sequence ID" value="USS92290.1"/>
    <property type="molecule type" value="Genomic_DNA"/>
</dbReference>